<dbReference type="KEGG" id="slz:B5P37_08755"/>
<gene>
    <name evidence="1" type="ORF">B5P37_08755</name>
</gene>
<dbReference type="Gene3D" id="1.10.340.20">
    <property type="entry name" value="Apc36109-like domain"/>
    <property type="match status" value="1"/>
</dbReference>
<reference evidence="1 2" key="1">
    <citation type="submission" date="2017-04" db="EMBL/GenBank/DDBJ databases">
        <authorList>
            <person name="Veseli I.A."/>
            <person name="Tang C."/>
            <person name="Pombert J.-F."/>
        </authorList>
    </citation>
    <scope>NUCLEOTIDE SEQUENCE [LARGE SCALE GENOMIC DNA]</scope>
    <source>
        <strain evidence="1 2">ATCC 700373</strain>
    </source>
</reference>
<evidence type="ECO:0000313" key="1">
    <source>
        <dbReference type="EMBL" id="ARJ51394.1"/>
    </source>
</evidence>
<sequence length="87" mass="9994">MANNDLNIRLYQYLADWNPMQFDDPTMGDAEVYEMMDAVHQLGEPEAVAQAFQKIYQFSFDETLPFEVCLSRATVAVNMQSYCHTSS</sequence>
<dbReference type="AlphaFoldDB" id="A0AAC9RTB6"/>
<accession>A0AAC9RTB6</accession>
<proteinExistence type="predicted"/>
<dbReference type="InterPro" id="IPR023162">
    <property type="entry name" value="Apc36109-like_dom_sf"/>
</dbReference>
<dbReference type="Pfam" id="PF08958">
    <property type="entry name" value="DUF1871"/>
    <property type="match status" value="1"/>
</dbReference>
<dbReference type="Proteomes" id="UP000242864">
    <property type="component" value="Chromosome"/>
</dbReference>
<dbReference type="InterPro" id="IPR015053">
    <property type="entry name" value="DUF1871"/>
</dbReference>
<name>A0AAC9RTB6_9STAP</name>
<organism evidence="1 2">
    <name type="scientific">Staphylococcus lutrae</name>
    <dbReference type="NCBI Taxonomy" id="155085"/>
    <lineage>
        <taxon>Bacteria</taxon>
        <taxon>Bacillati</taxon>
        <taxon>Bacillota</taxon>
        <taxon>Bacilli</taxon>
        <taxon>Bacillales</taxon>
        <taxon>Staphylococcaceae</taxon>
        <taxon>Staphylococcus</taxon>
    </lineage>
</organism>
<evidence type="ECO:0000313" key="2">
    <source>
        <dbReference type="Proteomes" id="UP000242864"/>
    </source>
</evidence>
<protein>
    <recommendedName>
        <fullName evidence="3">DUF1871 domain-containing protein</fullName>
    </recommendedName>
</protein>
<dbReference type="SUPFAM" id="SSF116922">
    <property type="entry name" value="YugE-like"/>
    <property type="match status" value="1"/>
</dbReference>
<evidence type="ECO:0008006" key="3">
    <source>
        <dbReference type="Google" id="ProtNLM"/>
    </source>
</evidence>
<dbReference type="EMBL" id="CP020773">
    <property type="protein sequence ID" value="ARJ51394.1"/>
    <property type="molecule type" value="Genomic_DNA"/>
</dbReference>
<keyword evidence="2" id="KW-1185">Reference proteome</keyword>
<dbReference type="RefSeq" id="WP_085237860.1">
    <property type="nucleotide sequence ID" value="NZ_CP020773.1"/>
</dbReference>